<dbReference type="GO" id="GO:0003964">
    <property type="term" value="F:RNA-directed DNA polymerase activity"/>
    <property type="evidence" value="ECO:0007669"/>
    <property type="project" value="UniProtKB-KW"/>
</dbReference>
<dbReference type="CDD" id="cd00303">
    <property type="entry name" value="retropepsin_like"/>
    <property type="match status" value="1"/>
</dbReference>
<dbReference type="Proteomes" id="UP001151760">
    <property type="component" value="Unassembled WGS sequence"/>
</dbReference>
<dbReference type="PANTHER" id="PTHR33067">
    <property type="entry name" value="RNA-DIRECTED DNA POLYMERASE-RELATED"/>
    <property type="match status" value="1"/>
</dbReference>
<evidence type="ECO:0000313" key="2">
    <source>
        <dbReference type="Proteomes" id="UP001151760"/>
    </source>
</evidence>
<sequence>MNPELEVALKPNPKPSIPYPSRLNDQKLREKANYKMLKFLQIFQRLHFDLSFADALLHIRKFASTFKSLLSNKEKLFELANTLLNENCSAVLLKKFPEKLGDPDRFLIPCDFPELVECLALANLGASINLMPLSVWKKLSLPELTPTRMTLELAYRSFAYPVGVAEDVFVKVGKFHFPADFVVVDYDVDPRVPLILGRPFLRTARALIDVHREELILRDGDEQLIFYTDTTSKYPNKHRIESIKMMNFIDISCKDNFKKDLVILFFEVFADELALLDPFLPGIGDADFDPEGDIRLLKKLLNDDPSSPLPPKELNFEELKMIKSLNDYSHPLLTIPPEADVLDENFKIYSNPLFEFDEEYISSDVNPLFYEVLEDIESKESYVSNLDEPDLLVTPLSDANEDECFDLGGDINEINAFLDIDVSTDIEDYPDYEDSLARGFFHRSLELLSLYMGIRYPRFY</sequence>
<dbReference type="Gene3D" id="2.40.70.10">
    <property type="entry name" value="Acid Proteases"/>
    <property type="match status" value="1"/>
</dbReference>
<keyword evidence="2" id="KW-1185">Reference proteome</keyword>
<accession>A0ABQ4YLX7</accession>
<keyword evidence="1" id="KW-0695">RNA-directed DNA polymerase</keyword>
<name>A0ABQ4YLX7_9ASTR</name>
<proteinExistence type="predicted"/>
<dbReference type="EMBL" id="BQNB010010556">
    <property type="protein sequence ID" value="GJS78854.1"/>
    <property type="molecule type" value="Genomic_DNA"/>
</dbReference>
<dbReference type="InterPro" id="IPR021109">
    <property type="entry name" value="Peptidase_aspartic_dom_sf"/>
</dbReference>
<dbReference type="PANTHER" id="PTHR33067:SF35">
    <property type="entry name" value="ASPARTIC PEPTIDASE DDI1-TYPE DOMAIN-CONTAINING PROTEIN"/>
    <property type="match status" value="1"/>
</dbReference>
<reference evidence="1" key="2">
    <citation type="submission" date="2022-01" db="EMBL/GenBank/DDBJ databases">
        <authorList>
            <person name="Yamashiro T."/>
            <person name="Shiraishi A."/>
            <person name="Satake H."/>
            <person name="Nakayama K."/>
        </authorList>
    </citation>
    <scope>NUCLEOTIDE SEQUENCE</scope>
</reference>
<organism evidence="1 2">
    <name type="scientific">Tanacetum coccineum</name>
    <dbReference type="NCBI Taxonomy" id="301880"/>
    <lineage>
        <taxon>Eukaryota</taxon>
        <taxon>Viridiplantae</taxon>
        <taxon>Streptophyta</taxon>
        <taxon>Embryophyta</taxon>
        <taxon>Tracheophyta</taxon>
        <taxon>Spermatophyta</taxon>
        <taxon>Magnoliopsida</taxon>
        <taxon>eudicotyledons</taxon>
        <taxon>Gunneridae</taxon>
        <taxon>Pentapetalae</taxon>
        <taxon>asterids</taxon>
        <taxon>campanulids</taxon>
        <taxon>Asterales</taxon>
        <taxon>Asteraceae</taxon>
        <taxon>Asteroideae</taxon>
        <taxon>Anthemideae</taxon>
        <taxon>Anthemidinae</taxon>
        <taxon>Tanacetum</taxon>
    </lineage>
</organism>
<reference evidence="1" key="1">
    <citation type="journal article" date="2022" name="Int. J. Mol. Sci.">
        <title>Draft Genome of Tanacetum Coccineum: Genomic Comparison of Closely Related Tanacetum-Family Plants.</title>
        <authorList>
            <person name="Yamashiro T."/>
            <person name="Shiraishi A."/>
            <person name="Nakayama K."/>
            <person name="Satake H."/>
        </authorList>
    </citation>
    <scope>NUCLEOTIDE SEQUENCE</scope>
</reference>
<gene>
    <name evidence="1" type="ORF">Tco_0728735</name>
</gene>
<comment type="caution">
    <text evidence="1">The sequence shown here is derived from an EMBL/GenBank/DDBJ whole genome shotgun (WGS) entry which is preliminary data.</text>
</comment>
<evidence type="ECO:0000313" key="1">
    <source>
        <dbReference type="EMBL" id="GJS78854.1"/>
    </source>
</evidence>
<protein>
    <submittedName>
        <fullName evidence="1">Reverse transcriptase domain-containing protein</fullName>
    </submittedName>
</protein>
<keyword evidence="1" id="KW-0808">Transferase</keyword>
<keyword evidence="1" id="KW-0548">Nucleotidyltransferase</keyword>